<dbReference type="AlphaFoldDB" id="A0AAV6YNE2"/>
<keyword evidence="2" id="KW-1185">Reference proteome</keyword>
<dbReference type="Proteomes" id="UP000824782">
    <property type="component" value="Unassembled WGS sequence"/>
</dbReference>
<reference evidence="1" key="1">
    <citation type="thesis" date="2020" institute="ProQuest LLC" country="789 East Eisenhower Parkway, Ann Arbor, MI, USA">
        <title>Comparative Genomics and Chromosome Evolution.</title>
        <authorList>
            <person name="Mudd A.B."/>
        </authorList>
    </citation>
    <scope>NUCLEOTIDE SEQUENCE</scope>
    <source>
        <strain evidence="1">237g6f4</strain>
        <tissue evidence="1">Blood</tissue>
    </source>
</reference>
<evidence type="ECO:0000313" key="1">
    <source>
        <dbReference type="EMBL" id="KAG8536310.1"/>
    </source>
</evidence>
<gene>
    <name evidence="1" type="ORF">GDO81_026657</name>
</gene>
<accession>A0AAV6YNE2</accession>
<sequence>WSHDALWAWPRSDGRSLVSVLGTCCRPLTMRLIAALLRRRRGALRAHYTRLCTVPPALKEVGRTWRKYSSVCSGVPGGHRSPEVTSPFICTFSLFV</sequence>
<protein>
    <recommendedName>
        <fullName evidence="3">Telomerase reverse transcriptase</fullName>
    </recommendedName>
</protein>
<feature type="non-terminal residue" evidence="1">
    <location>
        <position position="1"/>
    </location>
</feature>
<comment type="caution">
    <text evidence="1">The sequence shown here is derived from an EMBL/GenBank/DDBJ whole genome shotgun (WGS) entry which is preliminary data.</text>
</comment>
<evidence type="ECO:0000313" key="2">
    <source>
        <dbReference type="Proteomes" id="UP000824782"/>
    </source>
</evidence>
<name>A0AAV6YNE2_ENGPU</name>
<evidence type="ECO:0008006" key="3">
    <source>
        <dbReference type="Google" id="ProtNLM"/>
    </source>
</evidence>
<organism evidence="1 2">
    <name type="scientific">Engystomops pustulosus</name>
    <name type="common">Tungara frog</name>
    <name type="synonym">Physalaemus pustulosus</name>
    <dbReference type="NCBI Taxonomy" id="76066"/>
    <lineage>
        <taxon>Eukaryota</taxon>
        <taxon>Metazoa</taxon>
        <taxon>Chordata</taxon>
        <taxon>Craniata</taxon>
        <taxon>Vertebrata</taxon>
        <taxon>Euteleostomi</taxon>
        <taxon>Amphibia</taxon>
        <taxon>Batrachia</taxon>
        <taxon>Anura</taxon>
        <taxon>Neobatrachia</taxon>
        <taxon>Hyloidea</taxon>
        <taxon>Leptodactylidae</taxon>
        <taxon>Leiuperinae</taxon>
        <taxon>Engystomops</taxon>
    </lineage>
</organism>
<dbReference type="EMBL" id="WNYA01046116">
    <property type="protein sequence ID" value="KAG8536310.1"/>
    <property type="molecule type" value="Genomic_DNA"/>
</dbReference>
<proteinExistence type="predicted"/>